<dbReference type="InterPro" id="IPR013196">
    <property type="entry name" value="HTH_11"/>
</dbReference>
<dbReference type="PANTHER" id="PTHR34580">
    <property type="match status" value="1"/>
</dbReference>
<keyword evidence="5" id="KW-1185">Reference proteome</keyword>
<dbReference type="AlphaFoldDB" id="A0A0V8J293"/>
<evidence type="ECO:0000259" key="3">
    <source>
        <dbReference type="PROSITE" id="PS51000"/>
    </source>
</evidence>
<dbReference type="EMBL" id="LNQN01000006">
    <property type="protein sequence ID" value="KSU81065.1"/>
    <property type="molecule type" value="Genomic_DNA"/>
</dbReference>
<protein>
    <submittedName>
        <fullName evidence="4">Transcriptional regulator</fullName>
    </submittedName>
</protein>
<dbReference type="Pfam" id="PF08279">
    <property type="entry name" value="HTH_11"/>
    <property type="match status" value="1"/>
</dbReference>
<keyword evidence="2" id="KW-0804">Transcription</keyword>
<proteinExistence type="predicted"/>
<dbReference type="SUPFAM" id="SSF46785">
    <property type="entry name" value="Winged helix' DNA-binding domain"/>
    <property type="match status" value="1"/>
</dbReference>
<dbReference type="InterPro" id="IPR028349">
    <property type="entry name" value="PafC-like"/>
</dbReference>
<dbReference type="PROSITE" id="PS51000">
    <property type="entry name" value="HTH_DEOR_2"/>
    <property type="match status" value="1"/>
</dbReference>
<name>A0A0V8J293_9BACL</name>
<dbReference type="InterPro" id="IPR057727">
    <property type="entry name" value="WCX_dom"/>
</dbReference>
<evidence type="ECO:0000256" key="1">
    <source>
        <dbReference type="ARBA" id="ARBA00023015"/>
    </source>
</evidence>
<evidence type="ECO:0000313" key="4">
    <source>
        <dbReference type="EMBL" id="KSU81065.1"/>
    </source>
</evidence>
<accession>A0A0V8J293</accession>
<dbReference type="InterPro" id="IPR026881">
    <property type="entry name" value="WYL_dom"/>
</dbReference>
<dbReference type="Pfam" id="PF25583">
    <property type="entry name" value="WCX"/>
    <property type="match status" value="1"/>
</dbReference>
<dbReference type="InterPro" id="IPR036388">
    <property type="entry name" value="WH-like_DNA-bd_sf"/>
</dbReference>
<reference evidence="4 5" key="1">
    <citation type="journal article" date="2014" name="Antonie Van Leeuwenhoek">
        <title>Fictibacillus enclensis sp. nov., isolated from marine sediment.</title>
        <authorList>
            <person name="Dastager S.G."/>
            <person name="Mawlankar R."/>
            <person name="Srinivasan K."/>
            <person name="Tang S.K."/>
            <person name="Lee J.C."/>
            <person name="Ramana V.V."/>
            <person name="Shouche Y.S."/>
        </authorList>
    </citation>
    <scope>NUCLEOTIDE SEQUENCE [LARGE SCALE GENOMIC DNA]</scope>
    <source>
        <strain evidence="4 5">NIO-1003</strain>
    </source>
</reference>
<dbReference type="InterPro" id="IPR051534">
    <property type="entry name" value="CBASS_pafABC_assoc_protein"/>
</dbReference>
<feature type="domain" description="HTH deoR-type" evidence="3">
    <location>
        <begin position="2"/>
        <end position="57"/>
    </location>
</feature>
<dbReference type="Gene3D" id="1.10.10.10">
    <property type="entry name" value="Winged helix-like DNA-binding domain superfamily/Winged helix DNA-binding domain"/>
    <property type="match status" value="1"/>
</dbReference>
<organism evidence="4 5">
    <name type="scientific">Fictibacillus enclensis</name>
    <dbReference type="NCBI Taxonomy" id="1017270"/>
    <lineage>
        <taxon>Bacteria</taxon>
        <taxon>Bacillati</taxon>
        <taxon>Bacillota</taxon>
        <taxon>Bacilli</taxon>
        <taxon>Bacillales</taxon>
        <taxon>Fictibacillaceae</taxon>
        <taxon>Fictibacillus</taxon>
    </lineage>
</organism>
<dbReference type="InterPro" id="IPR001034">
    <property type="entry name" value="DeoR_HTH"/>
</dbReference>
<dbReference type="OrthoDB" id="9815009at2"/>
<dbReference type="PIRSF" id="PIRSF016838">
    <property type="entry name" value="PafC"/>
    <property type="match status" value="1"/>
</dbReference>
<dbReference type="PANTHER" id="PTHR34580:SF1">
    <property type="entry name" value="PROTEIN PAFC"/>
    <property type="match status" value="1"/>
</dbReference>
<gene>
    <name evidence="4" type="ORF">AS030_19145</name>
</gene>
<dbReference type="InterPro" id="IPR036390">
    <property type="entry name" value="WH_DNA-bd_sf"/>
</dbReference>
<evidence type="ECO:0000256" key="2">
    <source>
        <dbReference type="ARBA" id="ARBA00023163"/>
    </source>
</evidence>
<dbReference type="PROSITE" id="PS52050">
    <property type="entry name" value="WYL"/>
    <property type="match status" value="1"/>
</dbReference>
<dbReference type="Pfam" id="PF13280">
    <property type="entry name" value="WYL"/>
    <property type="match status" value="1"/>
</dbReference>
<dbReference type="Proteomes" id="UP000054099">
    <property type="component" value="Unassembled WGS sequence"/>
</dbReference>
<sequence>MRADRLISILLLLQNRAKMTTKELANELEVNPRTISRDMDALSSAGFPVIADRGTSGGWRLLESYKTNLTGLKAEEIKTLFLLPSLHLMKDLGISEDWHAAREKLLASLPASFHGQAQDVWDRIHIDTNSWRQSPEKVTAFTILQESLWQDKRLLIQYERVDGEQRERIVSPLGLVAKSSTWYFIAGVGGDIRTYRASRILSAQFTDETFERPADFRLATFWEQSSQQFIQSLPTYEVEAELSPSILSRIKFTGRFVQQIHLEDSLPNGWIPASFCFDTEEEAAQYSLGFGNQIRIVSPMRLKEIVYSRAKSLIEMLENDQ</sequence>
<keyword evidence="1" id="KW-0805">Transcription regulation</keyword>
<dbReference type="GO" id="GO:0003700">
    <property type="term" value="F:DNA-binding transcription factor activity"/>
    <property type="evidence" value="ECO:0007669"/>
    <property type="project" value="InterPro"/>
</dbReference>
<evidence type="ECO:0000313" key="5">
    <source>
        <dbReference type="Proteomes" id="UP000054099"/>
    </source>
</evidence>
<dbReference type="RefSeq" id="WP_061974682.1">
    <property type="nucleotide sequence ID" value="NZ_FMAV01000004.1"/>
</dbReference>
<comment type="caution">
    <text evidence="4">The sequence shown here is derived from an EMBL/GenBank/DDBJ whole genome shotgun (WGS) entry which is preliminary data.</text>
</comment>